<evidence type="ECO:0000256" key="1">
    <source>
        <dbReference type="ARBA" id="ARBA00022490"/>
    </source>
</evidence>
<keyword evidence="1 6" id="KW-0963">Cytoplasm</keyword>
<evidence type="ECO:0000259" key="8">
    <source>
        <dbReference type="Pfam" id="PF07499"/>
    </source>
</evidence>
<dbReference type="Pfam" id="PF14520">
    <property type="entry name" value="HHH_5"/>
    <property type="match status" value="1"/>
</dbReference>
<reference evidence="9 10" key="1">
    <citation type="submission" date="2017-03" db="EMBL/GenBank/DDBJ databases">
        <authorList>
            <person name="Afonso C.L."/>
            <person name="Miller P.J."/>
            <person name="Scott M.A."/>
            <person name="Spackman E."/>
            <person name="Goraichik I."/>
            <person name="Dimitrov K.M."/>
            <person name="Suarez D.L."/>
            <person name="Swayne D.E."/>
        </authorList>
    </citation>
    <scope>NUCLEOTIDE SEQUENCE [LARGE SCALE GENOMIC DNA]</scope>
    <source>
        <strain evidence="9 10">CECT 7691</strain>
    </source>
</reference>
<dbReference type="GO" id="GO:0005524">
    <property type="term" value="F:ATP binding"/>
    <property type="evidence" value="ECO:0007669"/>
    <property type="project" value="InterPro"/>
</dbReference>
<dbReference type="SUPFAM" id="SSF46929">
    <property type="entry name" value="DNA helicase RuvA subunit, C-terminal domain"/>
    <property type="match status" value="1"/>
</dbReference>
<keyword evidence="9" id="KW-0067">ATP-binding</keyword>
<comment type="subunit">
    <text evidence="6">Homotetramer. Forms an RuvA(8)-RuvB(12)-Holliday junction (HJ) complex. HJ DNA is sandwiched between 2 RuvA tetramers; dsDNA enters through RuvA and exits via RuvB. An RuvB hexamer assembles on each DNA strand where it exits the tetramer. Each RuvB hexamer is contacted by two RuvA subunits (via domain III) on 2 adjacent RuvB subunits; this complex drives branch migration. In the full resolvosome a probable DNA-RuvA(4)-RuvB(12)-RuvC(2) complex forms which resolves the HJ.</text>
</comment>
<dbReference type="Gene3D" id="1.10.8.10">
    <property type="entry name" value="DNA helicase RuvA subunit, C-terminal domain"/>
    <property type="match status" value="1"/>
</dbReference>
<name>A0A1Y5TVT1_9PROT</name>
<keyword evidence="4 6" id="KW-0233">DNA recombination</keyword>
<evidence type="ECO:0000256" key="3">
    <source>
        <dbReference type="ARBA" id="ARBA00023125"/>
    </source>
</evidence>
<comment type="caution">
    <text evidence="6">Lacks conserved residue(s) required for the propagation of feature annotation.</text>
</comment>
<dbReference type="Pfam" id="PF07499">
    <property type="entry name" value="RuvA_C"/>
    <property type="match status" value="1"/>
</dbReference>
<dbReference type="Proteomes" id="UP000193200">
    <property type="component" value="Unassembled WGS sequence"/>
</dbReference>
<dbReference type="SUPFAM" id="SSF50249">
    <property type="entry name" value="Nucleic acid-binding proteins"/>
    <property type="match status" value="1"/>
</dbReference>
<dbReference type="SUPFAM" id="SSF47781">
    <property type="entry name" value="RuvA domain 2-like"/>
    <property type="match status" value="1"/>
</dbReference>
<keyword evidence="9" id="KW-0347">Helicase</keyword>
<feature type="region of interest" description="Domain III" evidence="6">
    <location>
        <begin position="143"/>
        <end position="206"/>
    </location>
</feature>
<feature type="region of interest" description="Domain I" evidence="6">
    <location>
        <begin position="1"/>
        <end position="64"/>
    </location>
</feature>
<dbReference type="Gene3D" id="1.10.150.20">
    <property type="entry name" value="5' to 3' exonuclease, C-terminal subdomain"/>
    <property type="match status" value="1"/>
</dbReference>
<sequence>MIAKLRGIVDGIGDDHVVLDVGGVGYLVFCSSRTLRSLPERGGDASLLVDTHVREDHIHLYGFGDGSEREWFRILQGVQGVGARVALAILSILAPDELIAVLAAGDKAALGRANGVGPRLATRIASELKDKAGALALGRVGAAGAEAPLSADWQTGGAVQDALSALGNLGYRPTDAHGAVAAAARALGSNATVEALITRSLKELAR</sequence>
<dbReference type="InterPro" id="IPR012340">
    <property type="entry name" value="NA-bd_OB-fold"/>
</dbReference>
<proteinExistence type="inferred from homology"/>
<comment type="subcellular location">
    <subcellularLocation>
        <location evidence="6">Cytoplasm</location>
    </subcellularLocation>
</comment>
<dbReference type="GO" id="GO:0048476">
    <property type="term" value="C:Holliday junction resolvase complex"/>
    <property type="evidence" value="ECO:0007669"/>
    <property type="project" value="UniProtKB-UniRule"/>
</dbReference>
<dbReference type="FunCoup" id="A0A1Y5TVT1">
    <property type="interactions" value="255"/>
</dbReference>
<dbReference type="InterPro" id="IPR011114">
    <property type="entry name" value="RuvA_C"/>
</dbReference>
<dbReference type="HAMAP" id="MF_00031">
    <property type="entry name" value="DNA_HJ_migration_RuvA"/>
    <property type="match status" value="1"/>
</dbReference>
<dbReference type="Pfam" id="PF01330">
    <property type="entry name" value="RuvA_N"/>
    <property type="match status" value="1"/>
</dbReference>
<comment type="function">
    <text evidence="6">The RuvA-RuvB-RuvC complex processes Holliday junction (HJ) DNA during genetic recombination and DNA repair, while the RuvA-RuvB complex plays an important role in the rescue of blocked DNA replication forks via replication fork reversal (RFR). RuvA specifically binds to HJ cruciform DNA, conferring on it an open structure. The RuvB hexamer acts as an ATP-dependent pump, pulling dsDNA into and through the RuvAB complex. HJ branch migration allows RuvC to scan DNA until it finds its consensus sequence, where it cleaves and resolves the cruciform DNA.</text>
</comment>
<keyword evidence="5 6" id="KW-0234">DNA repair</keyword>
<dbReference type="GO" id="GO:0000400">
    <property type="term" value="F:four-way junction DNA binding"/>
    <property type="evidence" value="ECO:0007669"/>
    <property type="project" value="UniProtKB-UniRule"/>
</dbReference>
<evidence type="ECO:0000259" key="7">
    <source>
        <dbReference type="Pfam" id="PF01330"/>
    </source>
</evidence>
<dbReference type="AlphaFoldDB" id="A0A1Y5TVT1"/>
<accession>A0A1Y5TVT1</accession>
<keyword evidence="9" id="KW-0547">Nucleotide-binding</keyword>
<evidence type="ECO:0000256" key="2">
    <source>
        <dbReference type="ARBA" id="ARBA00022763"/>
    </source>
</evidence>
<evidence type="ECO:0000256" key="4">
    <source>
        <dbReference type="ARBA" id="ARBA00023172"/>
    </source>
</evidence>
<dbReference type="InterPro" id="IPR010994">
    <property type="entry name" value="RuvA_2-like"/>
</dbReference>
<keyword evidence="2 6" id="KW-0227">DNA damage</keyword>
<dbReference type="GO" id="GO:0016787">
    <property type="term" value="F:hydrolase activity"/>
    <property type="evidence" value="ECO:0007669"/>
    <property type="project" value="UniProtKB-KW"/>
</dbReference>
<dbReference type="NCBIfam" id="TIGR00084">
    <property type="entry name" value="ruvA"/>
    <property type="match status" value="1"/>
</dbReference>
<dbReference type="GO" id="GO:0005737">
    <property type="term" value="C:cytoplasm"/>
    <property type="evidence" value="ECO:0007669"/>
    <property type="project" value="UniProtKB-SubCell"/>
</dbReference>
<dbReference type="OrthoDB" id="5293449at2"/>
<dbReference type="InterPro" id="IPR013849">
    <property type="entry name" value="DNA_helicase_Holl-junc_RuvA_I"/>
</dbReference>
<evidence type="ECO:0000256" key="5">
    <source>
        <dbReference type="ARBA" id="ARBA00023204"/>
    </source>
</evidence>
<dbReference type="InterPro" id="IPR036267">
    <property type="entry name" value="RuvA_C_sf"/>
</dbReference>
<keyword evidence="10" id="KW-1185">Reference proteome</keyword>
<feature type="domain" description="DNA helicase Holliday junction RuvA type" evidence="7">
    <location>
        <begin position="1"/>
        <end position="62"/>
    </location>
</feature>
<gene>
    <name evidence="6 9" type="primary">ruvA</name>
    <name evidence="9" type="ORF">OCH7691_03597</name>
</gene>
<dbReference type="EMBL" id="FWFR01000003">
    <property type="protein sequence ID" value="SLN73379.1"/>
    <property type="molecule type" value="Genomic_DNA"/>
</dbReference>
<keyword evidence="3 6" id="KW-0238">DNA-binding</keyword>
<feature type="domain" description="Holliday junction DNA helicase RuvA C-terminal" evidence="8">
    <location>
        <begin position="158"/>
        <end position="204"/>
    </location>
</feature>
<evidence type="ECO:0000313" key="9">
    <source>
        <dbReference type="EMBL" id="SLN73379.1"/>
    </source>
</evidence>
<comment type="domain">
    <text evidence="6">Has three domains with a flexible linker between the domains II and III and assumes an 'L' shape. Domain III is highly mobile and contacts RuvB.</text>
</comment>
<dbReference type="GO" id="GO:0006310">
    <property type="term" value="P:DNA recombination"/>
    <property type="evidence" value="ECO:0007669"/>
    <property type="project" value="UniProtKB-UniRule"/>
</dbReference>
<evidence type="ECO:0000313" key="10">
    <source>
        <dbReference type="Proteomes" id="UP000193200"/>
    </source>
</evidence>
<dbReference type="GO" id="GO:0009379">
    <property type="term" value="C:Holliday junction helicase complex"/>
    <property type="evidence" value="ECO:0007669"/>
    <property type="project" value="InterPro"/>
</dbReference>
<dbReference type="InterPro" id="IPR000085">
    <property type="entry name" value="RuvA"/>
</dbReference>
<evidence type="ECO:0000256" key="6">
    <source>
        <dbReference type="HAMAP-Rule" id="MF_00031"/>
    </source>
</evidence>
<dbReference type="Gene3D" id="2.40.50.140">
    <property type="entry name" value="Nucleic acid-binding proteins"/>
    <property type="match status" value="1"/>
</dbReference>
<protein>
    <recommendedName>
        <fullName evidence="6">Holliday junction branch migration complex subunit RuvA</fullName>
    </recommendedName>
</protein>
<comment type="similarity">
    <text evidence="6">Belongs to the RuvA family.</text>
</comment>
<keyword evidence="9" id="KW-0378">Hydrolase</keyword>
<dbReference type="RefSeq" id="WP_085884929.1">
    <property type="nucleotide sequence ID" value="NZ_FWFR01000003.1"/>
</dbReference>
<dbReference type="GO" id="GO:0009378">
    <property type="term" value="F:four-way junction helicase activity"/>
    <property type="evidence" value="ECO:0007669"/>
    <property type="project" value="InterPro"/>
</dbReference>
<organism evidence="9 10">
    <name type="scientific">Oceanibacterium hippocampi</name>
    <dbReference type="NCBI Taxonomy" id="745714"/>
    <lineage>
        <taxon>Bacteria</taxon>
        <taxon>Pseudomonadati</taxon>
        <taxon>Pseudomonadota</taxon>
        <taxon>Alphaproteobacteria</taxon>
        <taxon>Sneathiellales</taxon>
        <taxon>Sneathiellaceae</taxon>
        <taxon>Oceanibacterium</taxon>
    </lineage>
</organism>
<dbReference type="InParanoid" id="A0A1Y5TVT1"/>
<dbReference type="GO" id="GO:0006281">
    <property type="term" value="P:DNA repair"/>
    <property type="evidence" value="ECO:0007669"/>
    <property type="project" value="UniProtKB-UniRule"/>
</dbReference>